<accession>A0ACC4B9E5</accession>
<keyword evidence="2" id="KW-1185">Reference proteome</keyword>
<evidence type="ECO:0000313" key="1">
    <source>
        <dbReference type="EMBL" id="KAL3574982.1"/>
    </source>
</evidence>
<reference evidence="1 2" key="1">
    <citation type="journal article" date="2024" name="Plant Biotechnol. J.">
        <title>Genome and CRISPR/Cas9 system of a widespread forest tree (Populus alba) in the world.</title>
        <authorList>
            <person name="Liu Y.J."/>
            <person name="Jiang P.F."/>
            <person name="Han X.M."/>
            <person name="Li X.Y."/>
            <person name="Wang H.M."/>
            <person name="Wang Y.J."/>
            <person name="Wang X.X."/>
            <person name="Zeng Q.Y."/>
        </authorList>
    </citation>
    <scope>NUCLEOTIDE SEQUENCE [LARGE SCALE GENOMIC DNA]</scope>
    <source>
        <strain evidence="2">cv. PAL-ZL1</strain>
    </source>
</reference>
<comment type="caution">
    <text evidence="1">The sequence shown here is derived from an EMBL/GenBank/DDBJ whole genome shotgun (WGS) entry which is preliminary data.</text>
</comment>
<organism evidence="1 2">
    <name type="scientific">Populus alba</name>
    <name type="common">White poplar</name>
    <dbReference type="NCBI Taxonomy" id="43335"/>
    <lineage>
        <taxon>Eukaryota</taxon>
        <taxon>Viridiplantae</taxon>
        <taxon>Streptophyta</taxon>
        <taxon>Embryophyta</taxon>
        <taxon>Tracheophyta</taxon>
        <taxon>Spermatophyta</taxon>
        <taxon>Magnoliopsida</taxon>
        <taxon>eudicotyledons</taxon>
        <taxon>Gunneridae</taxon>
        <taxon>Pentapetalae</taxon>
        <taxon>rosids</taxon>
        <taxon>fabids</taxon>
        <taxon>Malpighiales</taxon>
        <taxon>Salicaceae</taxon>
        <taxon>Saliceae</taxon>
        <taxon>Populus</taxon>
    </lineage>
</organism>
<evidence type="ECO:0000313" key="2">
    <source>
        <dbReference type="Proteomes" id="UP000309997"/>
    </source>
</evidence>
<sequence>MKRALLTNLSVCTRRLLLSPTRLNPNPSLSLAQLTVPTLSRLSRFYSSESDSSCEARFTQTQKSNGSTEDADELSTQEIKKLVEKYYEGEDESLPLIFEAIINRKLAGIPDDKLIEQLNLESPPNGFEDKEFDFDFEDKWSETDEDGNLVVENL</sequence>
<dbReference type="Proteomes" id="UP000309997">
    <property type="component" value="Unassembled WGS sequence"/>
</dbReference>
<gene>
    <name evidence="1" type="ORF">D5086_023083</name>
</gene>
<name>A0ACC4B9E5_POPAL</name>
<dbReference type="EMBL" id="RCHU02000012">
    <property type="protein sequence ID" value="KAL3574982.1"/>
    <property type="molecule type" value="Genomic_DNA"/>
</dbReference>
<proteinExistence type="predicted"/>
<protein>
    <submittedName>
        <fullName evidence="1">Uncharacterized protein</fullName>
    </submittedName>
</protein>